<reference evidence="2 3" key="1">
    <citation type="journal article" date="2010" name="Proc. Natl. Acad. Sci. U.S.A.">
        <title>Insights into evolution of multicellular fungi from the assembled chromosomes of the mushroom Coprinopsis cinerea (Coprinus cinereus).</title>
        <authorList>
            <person name="Stajich J.E."/>
            <person name="Wilke S.K."/>
            <person name="Ahren D."/>
            <person name="Au C.H."/>
            <person name="Birren B.W."/>
            <person name="Borodovsky M."/>
            <person name="Burns C."/>
            <person name="Canback B."/>
            <person name="Casselton L.A."/>
            <person name="Cheng C.K."/>
            <person name="Deng J."/>
            <person name="Dietrich F.S."/>
            <person name="Fargo D.C."/>
            <person name="Farman M.L."/>
            <person name="Gathman A.C."/>
            <person name="Goldberg J."/>
            <person name="Guigo R."/>
            <person name="Hoegger P.J."/>
            <person name="Hooker J.B."/>
            <person name="Huggins A."/>
            <person name="James T.Y."/>
            <person name="Kamada T."/>
            <person name="Kilaru S."/>
            <person name="Kodira C."/>
            <person name="Kues U."/>
            <person name="Kupfer D."/>
            <person name="Kwan H.S."/>
            <person name="Lomsadze A."/>
            <person name="Li W."/>
            <person name="Lilly W.W."/>
            <person name="Ma L.J."/>
            <person name="Mackey A.J."/>
            <person name="Manning G."/>
            <person name="Martin F."/>
            <person name="Muraguchi H."/>
            <person name="Natvig D.O."/>
            <person name="Palmerini H."/>
            <person name="Ramesh M.A."/>
            <person name="Rehmeyer C.J."/>
            <person name="Roe B.A."/>
            <person name="Shenoy N."/>
            <person name="Stanke M."/>
            <person name="Ter-Hovhannisyan V."/>
            <person name="Tunlid A."/>
            <person name="Velagapudi R."/>
            <person name="Vision T.J."/>
            <person name="Zeng Q."/>
            <person name="Zolan M.E."/>
            <person name="Pukkila P.J."/>
        </authorList>
    </citation>
    <scope>NUCLEOTIDE SEQUENCE [LARGE SCALE GENOMIC DNA]</scope>
    <source>
        <strain evidence="3">Okayama-7 / 130 / ATCC MYA-4618 / FGSC 9003</strain>
    </source>
</reference>
<evidence type="ECO:0000313" key="3">
    <source>
        <dbReference type="Proteomes" id="UP000001861"/>
    </source>
</evidence>
<dbReference type="VEuPathDB" id="FungiDB:CC1G_00136"/>
<evidence type="ECO:0000256" key="1">
    <source>
        <dbReference type="SAM" id="SignalP"/>
    </source>
</evidence>
<dbReference type="OrthoDB" id="5985073at2759"/>
<name>A8NWW3_COPC7</name>
<evidence type="ECO:0000313" key="2">
    <source>
        <dbReference type="EMBL" id="EAU84617.2"/>
    </source>
</evidence>
<accession>A8NWW3</accession>
<organism evidence="2 3">
    <name type="scientific">Coprinopsis cinerea (strain Okayama-7 / 130 / ATCC MYA-4618 / FGSC 9003)</name>
    <name type="common">Inky cap fungus</name>
    <name type="synonym">Hormographiella aspergillata</name>
    <dbReference type="NCBI Taxonomy" id="240176"/>
    <lineage>
        <taxon>Eukaryota</taxon>
        <taxon>Fungi</taxon>
        <taxon>Dikarya</taxon>
        <taxon>Basidiomycota</taxon>
        <taxon>Agaricomycotina</taxon>
        <taxon>Agaricomycetes</taxon>
        <taxon>Agaricomycetidae</taxon>
        <taxon>Agaricales</taxon>
        <taxon>Agaricineae</taxon>
        <taxon>Psathyrellaceae</taxon>
        <taxon>Coprinopsis</taxon>
    </lineage>
</organism>
<gene>
    <name evidence="2" type="ORF">CC1G_00136</name>
</gene>
<keyword evidence="3" id="KW-1185">Reference proteome</keyword>
<keyword evidence="1" id="KW-0732">Signal</keyword>
<dbReference type="RefSeq" id="XP_001837000.2">
    <property type="nucleotide sequence ID" value="XM_001836948.2"/>
</dbReference>
<dbReference type="Gene3D" id="2.130.10.10">
    <property type="entry name" value="YVTN repeat-like/Quinoprotein amine dehydrogenase"/>
    <property type="match status" value="1"/>
</dbReference>
<sequence length="549" mass="59557">MRLLSVSSLFLFGLAAVVTATPDTLQDGDDLNSGYNGEHHLDPNFVTSDRFGVEWTFRPELDYGFERFMAKPLVYTARNGRKVLIAAASSNTIYVLDARTGEVINKRQLRQPYEEPALPCGDLQPHNGILGTPVIDRKTGTLYVFAKGYRDDNPAGPFSSVFWAHAVDAITLEERPGFPTLIDGPASNDPQRYFVGGIHLQRPSLKLHNGVVYGAFGSGCWIAAVNGRSGEVIQRFVTQSGPEAPSVEGGFFAGGGGGSIWQAGTGFSTDRQDRLFVAVGDGRVFDHTFPAAEGREVGSILEGTILNLKVNRDGSLTPQDHFRLSKYSELGSSARDQGSGGLTILDPKYFSIPGVARKLAIAGGQSGVFNILNLDNLGGYRQGPNGTDNVIQTIPVPGTIPGLIYGNFGSYPGEGGYIYVKPVGLRSIYVYKFNRKGPEYFTLVATSEEPASTAVGSGSPVVTTNRGRPGTGILWVADINQGLTAYHAVPQNGTLVRIPIPAVGRPKFQRPVFYDSRVYLVTTDGYVVAYGRKPRDSEQPRRQPRWWRN</sequence>
<dbReference type="OMA" id="WMAGSGM"/>
<dbReference type="Proteomes" id="UP000001861">
    <property type="component" value="Unassembled WGS sequence"/>
</dbReference>
<dbReference type="EMBL" id="AACS02000005">
    <property type="protein sequence ID" value="EAU84617.2"/>
    <property type="molecule type" value="Genomic_DNA"/>
</dbReference>
<dbReference type="SUPFAM" id="SSF50998">
    <property type="entry name" value="Quinoprotein alcohol dehydrogenase-like"/>
    <property type="match status" value="1"/>
</dbReference>
<dbReference type="GeneID" id="6013555"/>
<dbReference type="eggNOG" id="KOG4157">
    <property type="taxonomic scope" value="Eukaryota"/>
</dbReference>
<dbReference type="KEGG" id="cci:CC1G_00136"/>
<protein>
    <submittedName>
        <fullName evidence="2">Uncharacterized protein</fullName>
    </submittedName>
</protein>
<feature type="chain" id="PRO_5002727517" evidence="1">
    <location>
        <begin position="21"/>
        <end position="549"/>
    </location>
</feature>
<comment type="caution">
    <text evidence="2">The sequence shown here is derived from an EMBL/GenBank/DDBJ whole genome shotgun (WGS) entry which is preliminary data.</text>
</comment>
<feature type="signal peptide" evidence="1">
    <location>
        <begin position="1"/>
        <end position="20"/>
    </location>
</feature>
<dbReference type="HOGENOM" id="CLU_496070_0_0_1"/>
<dbReference type="InterPro" id="IPR015943">
    <property type="entry name" value="WD40/YVTN_repeat-like_dom_sf"/>
</dbReference>
<dbReference type="AlphaFoldDB" id="A8NWW3"/>
<dbReference type="InParanoid" id="A8NWW3"/>
<dbReference type="InterPro" id="IPR011047">
    <property type="entry name" value="Quinoprotein_ADH-like_sf"/>
</dbReference>
<proteinExistence type="predicted"/>